<organism evidence="1">
    <name type="scientific">Tanacetum cinerariifolium</name>
    <name type="common">Dalmatian daisy</name>
    <name type="synonym">Chrysanthemum cinerariifolium</name>
    <dbReference type="NCBI Taxonomy" id="118510"/>
    <lineage>
        <taxon>Eukaryota</taxon>
        <taxon>Viridiplantae</taxon>
        <taxon>Streptophyta</taxon>
        <taxon>Embryophyta</taxon>
        <taxon>Tracheophyta</taxon>
        <taxon>Spermatophyta</taxon>
        <taxon>Magnoliopsida</taxon>
        <taxon>eudicotyledons</taxon>
        <taxon>Gunneridae</taxon>
        <taxon>Pentapetalae</taxon>
        <taxon>asterids</taxon>
        <taxon>campanulids</taxon>
        <taxon>Asterales</taxon>
        <taxon>Asteraceae</taxon>
        <taxon>Asteroideae</taxon>
        <taxon>Anthemideae</taxon>
        <taxon>Anthemidinae</taxon>
        <taxon>Tanacetum</taxon>
    </lineage>
</organism>
<protein>
    <submittedName>
        <fullName evidence="1">Uncharacterized protein</fullName>
    </submittedName>
</protein>
<comment type="caution">
    <text evidence="1">The sequence shown here is derived from an EMBL/GenBank/DDBJ whole genome shotgun (WGS) entry which is preliminary data.</text>
</comment>
<name>A0A699XNA0_TANCI</name>
<reference evidence="1" key="1">
    <citation type="journal article" date="2019" name="Sci. Rep.">
        <title>Draft genome of Tanacetum cinerariifolium, the natural source of mosquito coil.</title>
        <authorList>
            <person name="Yamashiro T."/>
            <person name="Shiraishi A."/>
            <person name="Satake H."/>
            <person name="Nakayama K."/>
        </authorList>
    </citation>
    <scope>NUCLEOTIDE SEQUENCE</scope>
</reference>
<accession>A0A699XNA0</accession>
<dbReference type="EMBL" id="BKCJ011887638">
    <property type="protein sequence ID" value="GFD61167.1"/>
    <property type="molecule type" value="Genomic_DNA"/>
</dbReference>
<dbReference type="AlphaFoldDB" id="A0A699XNA0"/>
<feature type="non-terminal residue" evidence="1">
    <location>
        <position position="1"/>
    </location>
</feature>
<proteinExistence type="predicted"/>
<evidence type="ECO:0000313" key="1">
    <source>
        <dbReference type="EMBL" id="GFD61167.1"/>
    </source>
</evidence>
<gene>
    <name evidence="1" type="ORF">Tci_933136</name>
</gene>
<sequence length="79" mass="8389">LKQADFAALAASFGATLTDKRAAAATHSPQAQRLQALDDEMDEALRVLKAYVLEAASYNKAAAEAQLPSYGLVPRTGIR</sequence>
<feature type="non-terminal residue" evidence="1">
    <location>
        <position position="79"/>
    </location>
</feature>